<keyword evidence="2" id="KW-1185">Reference proteome</keyword>
<dbReference type="EMBL" id="ML977346">
    <property type="protein sequence ID" value="KAF2108735.1"/>
    <property type="molecule type" value="Genomic_DNA"/>
</dbReference>
<evidence type="ECO:0000313" key="1">
    <source>
        <dbReference type="EMBL" id="KAF2108735.1"/>
    </source>
</evidence>
<gene>
    <name evidence="1" type="ORF">BDV96DRAFT_259433</name>
</gene>
<dbReference type="Proteomes" id="UP000799770">
    <property type="component" value="Unassembled WGS sequence"/>
</dbReference>
<dbReference type="AlphaFoldDB" id="A0A6A5YNN1"/>
<organism evidence="1 2">
    <name type="scientific">Lophiotrema nucula</name>
    <dbReference type="NCBI Taxonomy" id="690887"/>
    <lineage>
        <taxon>Eukaryota</taxon>
        <taxon>Fungi</taxon>
        <taxon>Dikarya</taxon>
        <taxon>Ascomycota</taxon>
        <taxon>Pezizomycotina</taxon>
        <taxon>Dothideomycetes</taxon>
        <taxon>Pleosporomycetidae</taxon>
        <taxon>Pleosporales</taxon>
        <taxon>Lophiotremataceae</taxon>
        <taxon>Lophiotrema</taxon>
    </lineage>
</organism>
<accession>A0A6A5YNN1</accession>
<sequence>MTAESPQLPFCSFSRTSNAYIRVLASQLVDTVGSWSSFLSAKDRGELRKSLQHLLYPAERQKRRFVCGQCHSHAEKFTTQSSAHTDGLLRKTGFSRRPFFPIVSEVEIISVIRGSEHCRSRFAWRQHITAPRYHSYLLRRTALSLCLSTTPNGP</sequence>
<evidence type="ECO:0000313" key="2">
    <source>
        <dbReference type="Proteomes" id="UP000799770"/>
    </source>
</evidence>
<reference evidence="1" key="1">
    <citation type="journal article" date="2020" name="Stud. Mycol.">
        <title>101 Dothideomycetes genomes: a test case for predicting lifestyles and emergence of pathogens.</title>
        <authorList>
            <person name="Haridas S."/>
            <person name="Albert R."/>
            <person name="Binder M."/>
            <person name="Bloem J."/>
            <person name="Labutti K."/>
            <person name="Salamov A."/>
            <person name="Andreopoulos B."/>
            <person name="Baker S."/>
            <person name="Barry K."/>
            <person name="Bills G."/>
            <person name="Bluhm B."/>
            <person name="Cannon C."/>
            <person name="Castanera R."/>
            <person name="Culley D."/>
            <person name="Daum C."/>
            <person name="Ezra D."/>
            <person name="Gonzalez J."/>
            <person name="Henrissat B."/>
            <person name="Kuo A."/>
            <person name="Liang C."/>
            <person name="Lipzen A."/>
            <person name="Lutzoni F."/>
            <person name="Magnuson J."/>
            <person name="Mondo S."/>
            <person name="Nolan M."/>
            <person name="Ohm R."/>
            <person name="Pangilinan J."/>
            <person name="Park H.-J."/>
            <person name="Ramirez L."/>
            <person name="Alfaro M."/>
            <person name="Sun H."/>
            <person name="Tritt A."/>
            <person name="Yoshinaga Y."/>
            <person name="Zwiers L.-H."/>
            <person name="Turgeon B."/>
            <person name="Goodwin S."/>
            <person name="Spatafora J."/>
            <person name="Crous P."/>
            <person name="Grigoriev I."/>
        </authorList>
    </citation>
    <scope>NUCLEOTIDE SEQUENCE</scope>
    <source>
        <strain evidence="1">CBS 627.86</strain>
    </source>
</reference>
<name>A0A6A5YNN1_9PLEO</name>
<protein>
    <submittedName>
        <fullName evidence="1">Uncharacterized protein</fullName>
    </submittedName>
</protein>
<proteinExistence type="predicted"/>